<dbReference type="EMBL" id="CP032568">
    <property type="protein sequence ID" value="AYF77749.1"/>
    <property type="molecule type" value="Genomic_DNA"/>
</dbReference>
<comment type="similarity">
    <text evidence="1 2">Belongs to the anti-sigma-factor antagonist family.</text>
</comment>
<organism evidence="4 5">
    <name type="scientific">Nocardia yunnanensis</name>
    <dbReference type="NCBI Taxonomy" id="2382165"/>
    <lineage>
        <taxon>Bacteria</taxon>
        <taxon>Bacillati</taxon>
        <taxon>Actinomycetota</taxon>
        <taxon>Actinomycetes</taxon>
        <taxon>Mycobacteriales</taxon>
        <taxon>Nocardiaceae</taxon>
        <taxon>Nocardia</taxon>
    </lineage>
</organism>
<dbReference type="CDD" id="cd07043">
    <property type="entry name" value="STAS_anti-anti-sigma_factors"/>
    <property type="match status" value="1"/>
</dbReference>
<gene>
    <name evidence="4" type="ORF">D7D52_32470</name>
</gene>
<dbReference type="GO" id="GO:0043856">
    <property type="term" value="F:anti-sigma factor antagonist activity"/>
    <property type="evidence" value="ECO:0007669"/>
    <property type="project" value="InterPro"/>
</dbReference>
<evidence type="ECO:0000313" key="5">
    <source>
        <dbReference type="Proteomes" id="UP000267164"/>
    </source>
</evidence>
<dbReference type="OrthoDB" id="4484870at2"/>
<keyword evidence="5" id="KW-1185">Reference proteome</keyword>
<dbReference type="Gene3D" id="3.30.750.24">
    <property type="entry name" value="STAS domain"/>
    <property type="match status" value="1"/>
</dbReference>
<sequence length="157" mass="16784">MVSGVPVWAVCNAAITGLLRCVRTYAKDPSMHDPYPIPLLAVNIHTAGGAIVVTATGEIDLNSAPVLERALREVLAQHPETVVVDLSAVSFLGTTGIAVLLTAAQSCRQPMRLVPSYPARRPLEVTGAAQLFILYENLDLVTEPTRNQAIRTSVIES</sequence>
<accession>A0A386ZM63</accession>
<evidence type="ECO:0000259" key="3">
    <source>
        <dbReference type="PROSITE" id="PS50801"/>
    </source>
</evidence>
<dbReference type="AlphaFoldDB" id="A0A386ZM63"/>
<dbReference type="SUPFAM" id="SSF52091">
    <property type="entry name" value="SpoIIaa-like"/>
    <property type="match status" value="1"/>
</dbReference>
<name>A0A386ZM63_9NOCA</name>
<dbReference type="InterPro" id="IPR003658">
    <property type="entry name" value="Anti-sigma_ant"/>
</dbReference>
<dbReference type="Pfam" id="PF01740">
    <property type="entry name" value="STAS"/>
    <property type="match status" value="1"/>
</dbReference>
<dbReference type="Proteomes" id="UP000267164">
    <property type="component" value="Chromosome"/>
</dbReference>
<evidence type="ECO:0000256" key="1">
    <source>
        <dbReference type="ARBA" id="ARBA00009013"/>
    </source>
</evidence>
<dbReference type="PANTHER" id="PTHR33495">
    <property type="entry name" value="ANTI-SIGMA FACTOR ANTAGONIST TM_1081-RELATED-RELATED"/>
    <property type="match status" value="1"/>
</dbReference>
<evidence type="ECO:0000313" key="4">
    <source>
        <dbReference type="EMBL" id="AYF77749.1"/>
    </source>
</evidence>
<protein>
    <recommendedName>
        <fullName evidence="2">Anti-sigma factor antagonist</fullName>
    </recommendedName>
</protein>
<dbReference type="PROSITE" id="PS50801">
    <property type="entry name" value="STAS"/>
    <property type="match status" value="1"/>
</dbReference>
<proteinExistence type="inferred from homology"/>
<dbReference type="InterPro" id="IPR002645">
    <property type="entry name" value="STAS_dom"/>
</dbReference>
<dbReference type="KEGG" id="nyu:D7D52_32470"/>
<dbReference type="InterPro" id="IPR036513">
    <property type="entry name" value="STAS_dom_sf"/>
</dbReference>
<dbReference type="NCBIfam" id="TIGR00377">
    <property type="entry name" value="ant_ant_sig"/>
    <property type="match status" value="1"/>
</dbReference>
<reference evidence="4 5" key="1">
    <citation type="submission" date="2018-09" db="EMBL/GenBank/DDBJ databases">
        <title>Nocardia yunnanensis sp. nov., an actinomycete isolated from a soil sample.</title>
        <authorList>
            <person name="Zhang J."/>
        </authorList>
    </citation>
    <scope>NUCLEOTIDE SEQUENCE [LARGE SCALE GENOMIC DNA]</scope>
    <source>
        <strain evidence="4 5">CFHS0054</strain>
    </source>
</reference>
<dbReference type="PANTHER" id="PTHR33495:SF2">
    <property type="entry name" value="ANTI-SIGMA FACTOR ANTAGONIST TM_1081-RELATED"/>
    <property type="match status" value="1"/>
</dbReference>
<feature type="domain" description="STAS" evidence="3">
    <location>
        <begin position="40"/>
        <end position="109"/>
    </location>
</feature>
<evidence type="ECO:0000256" key="2">
    <source>
        <dbReference type="RuleBase" id="RU003749"/>
    </source>
</evidence>